<dbReference type="InParanoid" id="A0A0P0XRU5"/>
<evidence type="ECO:0000313" key="2">
    <source>
        <dbReference type="EMBL" id="BAT09664.1"/>
    </source>
</evidence>
<gene>
    <name evidence="2" type="ordered locus">Os10g0116400</name>
    <name evidence="2" type="ORF">OSNPB_100116400</name>
</gene>
<feature type="compositionally biased region" description="Low complexity" evidence="1">
    <location>
        <begin position="44"/>
        <end position="61"/>
    </location>
</feature>
<feature type="non-terminal residue" evidence="2">
    <location>
        <position position="1"/>
    </location>
</feature>
<dbReference type="Proteomes" id="UP000059680">
    <property type="component" value="Chromosome 10"/>
</dbReference>
<dbReference type="PaxDb" id="39947-A0A0P0XRU5"/>
<reference evidence="2 3" key="2">
    <citation type="journal article" date="2013" name="Plant Cell Physiol.">
        <title>Rice Annotation Project Database (RAP-DB): an integrative and interactive database for rice genomics.</title>
        <authorList>
            <person name="Sakai H."/>
            <person name="Lee S.S."/>
            <person name="Tanaka T."/>
            <person name="Numa H."/>
            <person name="Kim J."/>
            <person name="Kawahara Y."/>
            <person name="Wakimoto H."/>
            <person name="Yang C.C."/>
            <person name="Iwamoto M."/>
            <person name="Abe T."/>
            <person name="Yamada Y."/>
            <person name="Muto A."/>
            <person name="Inokuchi H."/>
            <person name="Ikemura T."/>
            <person name="Matsumoto T."/>
            <person name="Sasaki T."/>
            <person name="Itoh T."/>
        </authorList>
    </citation>
    <scope>NUCLEOTIDE SEQUENCE [LARGE SCALE GENOMIC DNA]</scope>
    <source>
        <strain evidence="3">cv. Nipponbare</strain>
    </source>
</reference>
<organism evidence="2 3">
    <name type="scientific">Oryza sativa subsp. japonica</name>
    <name type="common">Rice</name>
    <dbReference type="NCBI Taxonomy" id="39947"/>
    <lineage>
        <taxon>Eukaryota</taxon>
        <taxon>Viridiplantae</taxon>
        <taxon>Streptophyta</taxon>
        <taxon>Embryophyta</taxon>
        <taxon>Tracheophyta</taxon>
        <taxon>Spermatophyta</taxon>
        <taxon>Magnoliopsida</taxon>
        <taxon>Liliopsida</taxon>
        <taxon>Poales</taxon>
        <taxon>Poaceae</taxon>
        <taxon>BOP clade</taxon>
        <taxon>Oryzoideae</taxon>
        <taxon>Oryzeae</taxon>
        <taxon>Oryzinae</taxon>
        <taxon>Oryza</taxon>
        <taxon>Oryza sativa</taxon>
    </lineage>
</organism>
<reference evidence="3" key="1">
    <citation type="journal article" date="2005" name="Nature">
        <title>The map-based sequence of the rice genome.</title>
        <authorList>
            <consortium name="International rice genome sequencing project (IRGSP)"/>
            <person name="Matsumoto T."/>
            <person name="Wu J."/>
            <person name="Kanamori H."/>
            <person name="Katayose Y."/>
            <person name="Fujisawa M."/>
            <person name="Namiki N."/>
            <person name="Mizuno H."/>
            <person name="Yamamoto K."/>
            <person name="Antonio B.A."/>
            <person name="Baba T."/>
            <person name="Sakata K."/>
            <person name="Nagamura Y."/>
            <person name="Aoki H."/>
            <person name="Arikawa K."/>
            <person name="Arita K."/>
            <person name="Bito T."/>
            <person name="Chiden Y."/>
            <person name="Fujitsuka N."/>
            <person name="Fukunaka R."/>
            <person name="Hamada M."/>
            <person name="Harada C."/>
            <person name="Hayashi A."/>
            <person name="Hijishita S."/>
            <person name="Honda M."/>
            <person name="Hosokawa S."/>
            <person name="Ichikawa Y."/>
            <person name="Idonuma A."/>
            <person name="Iijima M."/>
            <person name="Ikeda M."/>
            <person name="Ikeno M."/>
            <person name="Ito K."/>
            <person name="Ito S."/>
            <person name="Ito T."/>
            <person name="Ito Y."/>
            <person name="Ito Y."/>
            <person name="Iwabuchi A."/>
            <person name="Kamiya K."/>
            <person name="Karasawa W."/>
            <person name="Kurita K."/>
            <person name="Katagiri S."/>
            <person name="Kikuta A."/>
            <person name="Kobayashi H."/>
            <person name="Kobayashi N."/>
            <person name="Machita K."/>
            <person name="Maehara T."/>
            <person name="Masukawa M."/>
            <person name="Mizubayashi T."/>
            <person name="Mukai Y."/>
            <person name="Nagasaki H."/>
            <person name="Nagata Y."/>
            <person name="Naito S."/>
            <person name="Nakashima M."/>
            <person name="Nakama Y."/>
            <person name="Nakamichi Y."/>
            <person name="Nakamura M."/>
            <person name="Meguro A."/>
            <person name="Negishi M."/>
            <person name="Ohta I."/>
            <person name="Ohta T."/>
            <person name="Okamoto M."/>
            <person name="Ono N."/>
            <person name="Saji S."/>
            <person name="Sakaguchi M."/>
            <person name="Sakai K."/>
            <person name="Shibata M."/>
            <person name="Shimokawa T."/>
            <person name="Song J."/>
            <person name="Takazaki Y."/>
            <person name="Terasawa K."/>
            <person name="Tsugane M."/>
            <person name="Tsuji K."/>
            <person name="Ueda S."/>
            <person name="Waki K."/>
            <person name="Yamagata H."/>
            <person name="Yamamoto M."/>
            <person name="Yamamoto S."/>
            <person name="Yamane H."/>
            <person name="Yoshiki S."/>
            <person name="Yoshihara R."/>
            <person name="Yukawa K."/>
            <person name="Zhong H."/>
            <person name="Yano M."/>
            <person name="Yuan Q."/>
            <person name="Ouyang S."/>
            <person name="Liu J."/>
            <person name="Jones K.M."/>
            <person name="Gansberger K."/>
            <person name="Moffat K."/>
            <person name="Hill J."/>
            <person name="Bera J."/>
            <person name="Fadrosh D."/>
            <person name="Jin S."/>
            <person name="Johri S."/>
            <person name="Kim M."/>
            <person name="Overton L."/>
            <person name="Reardon M."/>
            <person name="Tsitrin T."/>
            <person name="Vuong H."/>
            <person name="Weaver B."/>
            <person name="Ciecko A."/>
            <person name="Tallon L."/>
            <person name="Jackson J."/>
            <person name="Pai G."/>
            <person name="Aken S.V."/>
            <person name="Utterback T."/>
            <person name="Reidmuller S."/>
            <person name="Feldblyum T."/>
            <person name="Hsiao J."/>
            <person name="Zismann V."/>
            <person name="Iobst S."/>
            <person name="de Vazeille A.R."/>
            <person name="Buell C.R."/>
            <person name="Ying K."/>
            <person name="Li Y."/>
            <person name="Lu T."/>
            <person name="Huang Y."/>
            <person name="Zhao Q."/>
            <person name="Feng Q."/>
            <person name="Zhang L."/>
            <person name="Zhu J."/>
            <person name="Weng Q."/>
            <person name="Mu J."/>
            <person name="Lu Y."/>
            <person name="Fan D."/>
            <person name="Liu Y."/>
            <person name="Guan J."/>
            <person name="Zhang Y."/>
            <person name="Yu S."/>
            <person name="Liu X."/>
            <person name="Zhang Y."/>
            <person name="Hong G."/>
            <person name="Han B."/>
            <person name="Choisne N."/>
            <person name="Demange N."/>
            <person name="Orjeda G."/>
            <person name="Samain S."/>
            <person name="Cattolico L."/>
            <person name="Pelletier E."/>
            <person name="Couloux A."/>
            <person name="Segurens B."/>
            <person name="Wincker P."/>
            <person name="D'Hont A."/>
            <person name="Scarpelli C."/>
            <person name="Weissenbach J."/>
            <person name="Salanoubat M."/>
            <person name="Quetier F."/>
            <person name="Yu Y."/>
            <person name="Kim H.R."/>
            <person name="Rambo T."/>
            <person name="Currie J."/>
            <person name="Collura K."/>
            <person name="Luo M."/>
            <person name="Yang T."/>
            <person name="Ammiraju J.S.S."/>
            <person name="Engler F."/>
            <person name="Soderlund C."/>
            <person name="Wing R.A."/>
            <person name="Palmer L.E."/>
            <person name="de la Bastide M."/>
            <person name="Spiegel L."/>
            <person name="Nascimento L."/>
            <person name="Zutavern T."/>
            <person name="O'Shaughnessy A."/>
            <person name="Dike S."/>
            <person name="Dedhia N."/>
            <person name="Preston R."/>
            <person name="Balija V."/>
            <person name="McCombie W.R."/>
            <person name="Chow T."/>
            <person name="Chen H."/>
            <person name="Chung M."/>
            <person name="Chen C."/>
            <person name="Shaw J."/>
            <person name="Wu H."/>
            <person name="Hsiao K."/>
            <person name="Chao Y."/>
            <person name="Chu M."/>
            <person name="Cheng C."/>
            <person name="Hour A."/>
            <person name="Lee P."/>
            <person name="Lin S."/>
            <person name="Lin Y."/>
            <person name="Liou J."/>
            <person name="Liu S."/>
            <person name="Hsing Y."/>
            <person name="Raghuvanshi S."/>
            <person name="Mohanty A."/>
            <person name="Bharti A.K."/>
            <person name="Gaur A."/>
            <person name="Gupta V."/>
            <person name="Kumar D."/>
            <person name="Ravi V."/>
            <person name="Vij S."/>
            <person name="Kapur A."/>
            <person name="Khurana P."/>
            <person name="Khurana P."/>
            <person name="Khurana J.P."/>
            <person name="Tyagi A.K."/>
            <person name="Gaikwad K."/>
            <person name="Singh A."/>
            <person name="Dalal V."/>
            <person name="Srivastava S."/>
            <person name="Dixit A."/>
            <person name="Pal A.K."/>
            <person name="Ghazi I.A."/>
            <person name="Yadav M."/>
            <person name="Pandit A."/>
            <person name="Bhargava A."/>
            <person name="Sureshbabu K."/>
            <person name="Batra K."/>
            <person name="Sharma T.R."/>
            <person name="Mohapatra T."/>
            <person name="Singh N.K."/>
            <person name="Messing J."/>
            <person name="Nelson A.B."/>
            <person name="Fuks G."/>
            <person name="Kavchok S."/>
            <person name="Keizer G."/>
            <person name="Linton E."/>
            <person name="Llaca V."/>
            <person name="Song R."/>
            <person name="Tanyolac B."/>
            <person name="Young S."/>
            <person name="Ho-Il K."/>
            <person name="Hahn J.H."/>
            <person name="Sangsakoo G."/>
            <person name="Vanavichit A."/>
            <person name="de Mattos Luiz.A.T."/>
            <person name="Zimmer P.D."/>
            <person name="Malone G."/>
            <person name="Dellagostin O."/>
            <person name="de Oliveira A.C."/>
            <person name="Bevan M."/>
            <person name="Bancroft I."/>
            <person name="Minx P."/>
            <person name="Cordum H."/>
            <person name="Wilson R."/>
            <person name="Cheng Z."/>
            <person name="Jin W."/>
            <person name="Jiang J."/>
            <person name="Leong S.A."/>
            <person name="Iwama H."/>
            <person name="Gojobori T."/>
            <person name="Itoh T."/>
            <person name="Niimura Y."/>
            <person name="Fujii Y."/>
            <person name="Habara T."/>
            <person name="Sakai H."/>
            <person name="Sato Y."/>
            <person name="Wilson G."/>
            <person name="Kumar K."/>
            <person name="McCouch S."/>
            <person name="Juretic N."/>
            <person name="Hoen D."/>
            <person name="Wright S."/>
            <person name="Bruskiewich R."/>
            <person name="Bureau T."/>
            <person name="Miyao A."/>
            <person name="Hirochika H."/>
            <person name="Nishikawa T."/>
            <person name="Kadowaki K."/>
            <person name="Sugiura M."/>
            <person name="Burr B."/>
            <person name="Sasaki T."/>
        </authorList>
    </citation>
    <scope>NUCLEOTIDE SEQUENCE [LARGE SCALE GENOMIC DNA]</scope>
    <source>
        <strain evidence="3">cv. Nipponbare</strain>
    </source>
</reference>
<protein>
    <submittedName>
        <fullName evidence="2">Os10g0116400 protein</fullName>
    </submittedName>
</protein>
<keyword evidence="3" id="KW-1185">Reference proteome</keyword>
<dbReference type="AlphaFoldDB" id="A0A0P0XRU5"/>
<accession>A0A0P0XRU5</accession>
<sequence>VTHSFSILSRWSQPHLHSIAAAAASPLHLLRRKRCSVEARRRSGQSPPSSPSTRSSASRTLPRSAPKFFKNYFDIVRRNNEHLHDFLCSVQGLHAVLINTTCGHALEAVRKLGVLVMEFYPSDVGALAMTLQVPLLVAGNSFGTRCSWRSWASAWRWRDGWKSLSWPTRWRRR</sequence>
<feature type="region of interest" description="Disordered" evidence="1">
    <location>
        <begin position="38"/>
        <end position="61"/>
    </location>
</feature>
<evidence type="ECO:0000313" key="3">
    <source>
        <dbReference type="Proteomes" id="UP000059680"/>
    </source>
</evidence>
<dbReference type="EMBL" id="AP014966">
    <property type="protein sequence ID" value="BAT09664.1"/>
    <property type="molecule type" value="Genomic_DNA"/>
</dbReference>
<reference evidence="2 3" key="3">
    <citation type="journal article" date="2013" name="Rice">
        <title>Improvement of the Oryza sativa Nipponbare reference genome using next generation sequence and optical map data.</title>
        <authorList>
            <person name="Kawahara Y."/>
            <person name="de la Bastide M."/>
            <person name="Hamilton J.P."/>
            <person name="Kanamori H."/>
            <person name="McCombie W.R."/>
            <person name="Ouyang S."/>
            <person name="Schwartz D.C."/>
            <person name="Tanaka T."/>
            <person name="Wu J."/>
            <person name="Zhou S."/>
            <person name="Childs K.L."/>
            <person name="Davidson R.M."/>
            <person name="Lin H."/>
            <person name="Quesada-Ocampo L."/>
            <person name="Vaillancourt B."/>
            <person name="Sakai H."/>
            <person name="Lee S.S."/>
            <person name="Kim J."/>
            <person name="Numa H."/>
            <person name="Itoh T."/>
            <person name="Buell C.R."/>
            <person name="Matsumoto T."/>
        </authorList>
    </citation>
    <scope>NUCLEOTIDE SEQUENCE [LARGE SCALE GENOMIC DNA]</scope>
    <source>
        <strain evidence="3">cv. Nipponbare</strain>
    </source>
</reference>
<dbReference type="Gene3D" id="3.40.50.2000">
    <property type="entry name" value="Glycogen Phosphorylase B"/>
    <property type="match status" value="1"/>
</dbReference>
<dbReference type="Gramene" id="Os10t0116400-01">
    <property type="protein sequence ID" value="Os10t0116400-01"/>
    <property type="gene ID" value="Os10g0116400"/>
</dbReference>
<evidence type="ECO:0000256" key="1">
    <source>
        <dbReference type="SAM" id="MobiDB-lite"/>
    </source>
</evidence>
<name>A0A0P0XRU5_ORYSJ</name>
<proteinExistence type="predicted"/>